<comment type="caution">
    <text evidence="4">The sequence shown here is derived from an EMBL/GenBank/DDBJ whole genome shotgun (WGS) entry which is preliminary data.</text>
</comment>
<dbReference type="PROSITE" id="PS50105">
    <property type="entry name" value="SAM_DOMAIN"/>
    <property type="match status" value="1"/>
</dbReference>
<dbReference type="InterPro" id="IPR013761">
    <property type="entry name" value="SAM/pointed_sf"/>
</dbReference>
<evidence type="ECO:0000313" key="5">
    <source>
        <dbReference type="Proteomes" id="UP001515480"/>
    </source>
</evidence>
<reference evidence="4 5" key="1">
    <citation type="journal article" date="2024" name="Science">
        <title>Giant polyketide synthase enzymes in the biosynthesis of giant marine polyether toxins.</title>
        <authorList>
            <person name="Fallon T.R."/>
            <person name="Shende V.V."/>
            <person name="Wierzbicki I.H."/>
            <person name="Pendleton A.L."/>
            <person name="Watervoot N.F."/>
            <person name="Auber R.P."/>
            <person name="Gonzalez D.J."/>
            <person name="Wisecaver J.H."/>
            <person name="Moore B.S."/>
        </authorList>
    </citation>
    <scope>NUCLEOTIDE SEQUENCE [LARGE SCALE GENOMIC DNA]</scope>
    <source>
        <strain evidence="4 5">12B1</strain>
    </source>
</reference>
<dbReference type="Proteomes" id="UP001515480">
    <property type="component" value="Unassembled WGS sequence"/>
</dbReference>
<dbReference type="Pfam" id="PF07647">
    <property type="entry name" value="SAM_2"/>
    <property type="match status" value="1"/>
</dbReference>
<dbReference type="EMBL" id="JBGBPQ010000018">
    <property type="protein sequence ID" value="KAL1507170.1"/>
    <property type="molecule type" value="Genomic_DNA"/>
</dbReference>
<dbReference type="SUPFAM" id="SSF47769">
    <property type="entry name" value="SAM/Pointed domain"/>
    <property type="match status" value="1"/>
</dbReference>
<dbReference type="InterPro" id="IPR001660">
    <property type="entry name" value="SAM"/>
</dbReference>
<protein>
    <recommendedName>
        <fullName evidence="3">SAM domain-containing protein</fullName>
    </recommendedName>
</protein>
<dbReference type="Gene3D" id="1.10.150.50">
    <property type="entry name" value="Transcription Factor, Ets-1"/>
    <property type="match status" value="1"/>
</dbReference>
<feature type="region of interest" description="Disordered" evidence="2">
    <location>
        <begin position="121"/>
        <end position="153"/>
    </location>
</feature>
<accession>A0AB34IWM8</accession>
<evidence type="ECO:0000259" key="3">
    <source>
        <dbReference type="PROSITE" id="PS50105"/>
    </source>
</evidence>
<gene>
    <name evidence="4" type="ORF">AB1Y20_008021</name>
</gene>
<feature type="compositionally biased region" description="Low complexity" evidence="2">
    <location>
        <begin position="136"/>
        <end position="147"/>
    </location>
</feature>
<evidence type="ECO:0000256" key="2">
    <source>
        <dbReference type="SAM" id="MobiDB-lite"/>
    </source>
</evidence>
<keyword evidence="1" id="KW-0175">Coiled coil</keyword>
<dbReference type="SMART" id="SM00454">
    <property type="entry name" value="SAM"/>
    <property type="match status" value="1"/>
</dbReference>
<feature type="coiled-coil region" evidence="1">
    <location>
        <begin position="273"/>
        <end position="300"/>
    </location>
</feature>
<keyword evidence="5" id="KW-1185">Reference proteome</keyword>
<organism evidence="4 5">
    <name type="scientific">Prymnesium parvum</name>
    <name type="common">Toxic golden alga</name>
    <dbReference type="NCBI Taxonomy" id="97485"/>
    <lineage>
        <taxon>Eukaryota</taxon>
        <taxon>Haptista</taxon>
        <taxon>Haptophyta</taxon>
        <taxon>Prymnesiophyceae</taxon>
        <taxon>Prymnesiales</taxon>
        <taxon>Prymnesiaceae</taxon>
        <taxon>Prymnesium</taxon>
    </lineage>
</organism>
<proteinExistence type="predicted"/>
<evidence type="ECO:0000256" key="1">
    <source>
        <dbReference type="SAM" id="Coils"/>
    </source>
</evidence>
<dbReference type="CDD" id="cd09487">
    <property type="entry name" value="SAM_superfamily"/>
    <property type="match status" value="1"/>
</dbReference>
<dbReference type="AlphaFoldDB" id="A0AB34IWM8"/>
<name>A0AB34IWM8_PRYPA</name>
<evidence type="ECO:0000313" key="4">
    <source>
        <dbReference type="EMBL" id="KAL1507170.1"/>
    </source>
</evidence>
<feature type="domain" description="SAM" evidence="3">
    <location>
        <begin position="10"/>
        <end position="73"/>
    </location>
</feature>
<sequence>MRVPLRLDCLSARDVTHLLHAVELGQYAGMFDNFPLTGADLALAEETDLEAAGMTEHLERKQLLSQLQTFQAHGVPQELLFRGASQFTRSLRTPSLKARPDALRREVAASRIARSATKYCDGRQQDMESLLPPRRPQTAPQARAVAQSLSPHASCEHSRAAGEAKMSELSFEGRPRSANDFLLLGRTSKAARPVPDFKALHAAVPLPALTRASKLRDEHVKEQTAKQAEEEAALVAAARARAARQRETNRQVAHALSESNVLSDIGTDAHGDAKRRAEKAAAARRRAQDAQERLAMQQRIAQRPPLFLGSQTDASQSAENLYERAETPCADEVRSLSGACLRTSYATPSVIRVWPNAMLHAERTPSTKGSRLAGSGEVLVAKQLDHADEALPVSQQERGDNLHFAKVNDLLDEISRLRQELSSLQSQLGDRDALDRVAPAQSNLLGNANISAALASAISESLAACKRLAVNVKSEQAARADIIKCLRASTLFDVIADAVLELYKARSKTPVIGS</sequence>